<dbReference type="InterPro" id="IPR059000">
    <property type="entry name" value="ATPase_P-type_domA"/>
</dbReference>
<evidence type="ECO:0000259" key="16">
    <source>
        <dbReference type="PROSITE" id="PS50846"/>
    </source>
</evidence>
<feature type="transmembrane region" description="Helical" evidence="15">
    <location>
        <begin position="417"/>
        <end position="441"/>
    </location>
</feature>
<dbReference type="GO" id="GO:0043682">
    <property type="term" value="F:P-type divalent copper transporter activity"/>
    <property type="evidence" value="ECO:0007669"/>
    <property type="project" value="TreeGrafter"/>
</dbReference>
<dbReference type="NCBIfam" id="TIGR01511">
    <property type="entry name" value="ATPase-IB1_Cu"/>
    <property type="match status" value="1"/>
</dbReference>
<feature type="domain" description="HMA" evidence="16">
    <location>
        <begin position="47"/>
        <end position="117"/>
    </location>
</feature>
<comment type="similarity">
    <text evidence="2 15">Belongs to the cation transport ATPase (P-type) (TC 3.A.3) family. Type IB subfamily.</text>
</comment>
<evidence type="ECO:0000256" key="3">
    <source>
        <dbReference type="ARBA" id="ARBA00022448"/>
    </source>
</evidence>
<dbReference type="AlphaFoldDB" id="A0A9J6PCL4"/>
<keyword evidence="12 15" id="KW-1133">Transmembrane helix</keyword>
<dbReference type="Gene3D" id="3.40.50.1000">
    <property type="entry name" value="HAD superfamily/HAD-like"/>
    <property type="match status" value="1"/>
</dbReference>
<dbReference type="SUPFAM" id="SSF55008">
    <property type="entry name" value="HMA, heavy metal-associated domain"/>
    <property type="match status" value="1"/>
</dbReference>
<dbReference type="InterPro" id="IPR036163">
    <property type="entry name" value="HMA_dom_sf"/>
</dbReference>
<keyword evidence="14 15" id="KW-0472">Membrane</keyword>
<organism evidence="17 18">
    <name type="scientific">Futiania mangrovi</name>
    <dbReference type="NCBI Taxonomy" id="2959716"/>
    <lineage>
        <taxon>Bacteria</taxon>
        <taxon>Pseudomonadati</taxon>
        <taxon>Pseudomonadota</taxon>
        <taxon>Alphaproteobacteria</taxon>
        <taxon>Futianiales</taxon>
        <taxon>Futianiaceae</taxon>
        <taxon>Futiania</taxon>
    </lineage>
</organism>
<dbReference type="Pfam" id="PF00403">
    <property type="entry name" value="HMA"/>
    <property type="match status" value="1"/>
</dbReference>
<dbReference type="Gene3D" id="3.40.1110.10">
    <property type="entry name" value="Calcium-transporting ATPase, cytoplasmic domain N"/>
    <property type="match status" value="1"/>
</dbReference>
<evidence type="ECO:0000256" key="5">
    <source>
        <dbReference type="ARBA" id="ARBA00022553"/>
    </source>
</evidence>
<evidence type="ECO:0000256" key="11">
    <source>
        <dbReference type="ARBA" id="ARBA00022967"/>
    </source>
</evidence>
<dbReference type="SUPFAM" id="SSF81665">
    <property type="entry name" value="Calcium ATPase, transmembrane domain M"/>
    <property type="match status" value="1"/>
</dbReference>
<dbReference type="GO" id="GO:0016887">
    <property type="term" value="F:ATP hydrolysis activity"/>
    <property type="evidence" value="ECO:0007669"/>
    <property type="project" value="InterPro"/>
</dbReference>
<evidence type="ECO:0000313" key="18">
    <source>
        <dbReference type="Proteomes" id="UP001055804"/>
    </source>
</evidence>
<evidence type="ECO:0000256" key="12">
    <source>
        <dbReference type="ARBA" id="ARBA00022989"/>
    </source>
</evidence>
<dbReference type="GO" id="GO:0005524">
    <property type="term" value="F:ATP binding"/>
    <property type="evidence" value="ECO:0007669"/>
    <property type="project" value="UniProtKB-UniRule"/>
</dbReference>
<dbReference type="NCBIfam" id="TIGR01512">
    <property type="entry name" value="ATPase-IB2_Cd"/>
    <property type="match status" value="1"/>
</dbReference>
<dbReference type="NCBIfam" id="TIGR01525">
    <property type="entry name" value="ATPase-IB_hvy"/>
    <property type="match status" value="1"/>
</dbReference>
<dbReference type="InterPro" id="IPR027256">
    <property type="entry name" value="P-typ_ATPase_IB"/>
</dbReference>
<keyword evidence="3" id="KW-0813">Transport</keyword>
<dbReference type="Gene3D" id="2.70.150.10">
    <property type="entry name" value="Calcium-transporting ATPase, cytoplasmic transduction domain A"/>
    <property type="match status" value="1"/>
</dbReference>
<feature type="transmembrane region" description="Helical" evidence="15">
    <location>
        <begin position="388"/>
        <end position="411"/>
    </location>
</feature>
<evidence type="ECO:0000313" key="17">
    <source>
        <dbReference type="EMBL" id="MCP1335379.1"/>
    </source>
</evidence>
<name>A0A9J6PCL4_9PROT</name>
<accession>A0A9J6PCL4</accession>
<keyword evidence="9 15" id="KW-0067">ATP-binding</keyword>
<dbReference type="Pfam" id="PF00702">
    <property type="entry name" value="Hydrolase"/>
    <property type="match status" value="1"/>
</dbReference>
<comment type="subcellular location">
    <subcellularLocation>
        <location evidence="1">Cell membrane</location>
        <topology evidence="1">Multi-pass membrane protein</topology>
    </subcellularLocation>
</comment>
<dbReference type="PANTHER" id="PTHR43520:SF5">
    <property type="entry name" value="CATION-TRANSPORTING P-TYPE ATPASE-RELATED"/>
    <property type="match status" value="1"/>
</dbReference>
<dbReference type="InterPro" id="IPR023299">
    <property type="entry name" value="ATPase_P-typ_cyto_dom_N"/>
</dbReference>
<dbReference type="SUPFAM" id="SSF81653">
    <property type="entry name" value="Calcium ATPase, transduction domain A"/>
    <property type="match status" value="1"/>
</dbReference>
<feature type="transmembrane region" description="Helical" evidence="15">
    <location>
        <begin position="712"/>
        <end position="733"/>
    </location>
</feature>
<dbReference type="RefSeq" id="WP_269331325.1">
    <property type="nucleotide sequence ID" value="NZ_JAMZFT010000001.1"/>
</dbReference>
<evidence type="ECO:0000256" key="14">
    <source>
        <dbReference type="ARBA" id="ARBA00023136"/>
    </source>
</evidence>
<evidence type="ECO:0000256" key="1">
    <source>
        <dbReference type="ARBA" id="ARBA00004651"/>
    </source>
</evidence>
<dbReference type="SUPFAM" id="SSF56784">
    <property type="entry name" value="HAD-like"/>
    <property type="match status" value="1"/>
</dbReference>
<keyword evidence="10" id="KW-0460">Magnesium</keyword>
<feature type="transmembrane region" description="Helical" evidence="15">
    <location>
        <begin position="204"/>
        <end position="226"/>
    </location>
</feature>
<keyword evidence="6 15" id="KW-0812">Transmembrane</keyword>
<dbReference type="InterPro" id="IPR023214">
    <property type="entry name" value="HAD_sf"/>
</dbReference>
<keyword evidence="18" id="KW-1185">Reference proteome</keyword>
<dbReference type="NCBIfam" id="TIGR01494">
    <property type="entry name" value="ATPase_P-type"/>
    <property type="match status" value="2"/>
</dbReference>
<dbReference type="InterPro" id="IPR023298">
    <property type="entry name" value="ATPase_P-typ_TM_dom_sf"/>
</dbReference>
<evidence type="ECO:0000256" key="9">
    <source>
        <dbReference type="ARBA" id="ARBA00022840"/>
    </source>
</evidence>
<evidence type="ECO:0000256" key="4">
    <source>
        <dbReference type="ARBA" id="ARBA00022475"/>
    </source>
</evidence>
<gene>
    <name evidence="17" type="ORF">NJQ99_03055</name>
</gene>
<evidence type="ECO:0000256" key="7">
    <source>
        <dbReference type="ARBA" id="ARBA00022723"/>
    </source>
</evidence>
<dbReference type="PROSITE" id="PS50846">
    <property type="entry name" value="HMA_2"/>
    <property type="match status" value="1"/>
</dbReference>
<dbReference type="Pfam" id="PF00122">
    <property type="entry name" value="E1-E2_ATPase"/>
    <property type="match status" value="1"/>
</dbReference>
<dbReference type="GO" id="GO:0055070">
    <property type="term" value="P:copper ion homeostasis"/>
    <property type="evidence" value="ECO:0007669"/>
    <property type="project" value="TreeGrafter"/>
</dbReference>
<keyword evidence="5" id="KW-0597">Phosphoprotein</keyword>
<keyword evidence="13" id="KW-0406">Ion transport</keyword>
<dbReference type="EMBL" id="JAMZFT010000001">
    <property type="protein sequence ID" value="MCP1335379.1"/>
    <property type="molecule type" value="Genomic_DNA"/>
</dbReference>
<proteinExistence type="inferred from homology"/>
<dbReference type="InterPro" id="IPR006121">
    <property type="entry name" value="HMA_dom"/>
</dbReference>
<protein>
    <submittedName>
        <fullName evidence="17">Heavy metal translocating P-type ATPase</fullName>
    </submittedName>
</protein>
<evidence type="ECO:0000256" key="6">
    <source>
        <dbReference type="ARBA" id="ARBA00022692"/>
    </source>
</evidence>
<feature type="transmembrane region" description="Helical" evidence="15">
    <location>
        <begin position="232"/>
        <end position="250"/>
    </location>
</feature>
<keyword evidence="4 15" id="KW-1003">Cell membrane</keyword>
<dbReference type="PROSITE" id="PS00154">
    <property type="entry name" value="ATPASE_E1_E2"/>
    <property type="match status" value="1"/>
</dbReference>
<feature type="transmembrane region" description="Helical" evidence="15">
    <location>
        <begin position="171"/>
        <end position="192"/>
    </location>
</feature>
<keyword evidence="8 15" id="KW-0547">Nucleotide-binding</keyword>
<dbReference type="CDD" id="cd00371">
    <property type="entry name" value="HMA"/>
    <property type="match status" value="1"/>
</dbReference>
<dbReference type="InterPro" id="IPR001757">
    <property type="entry name" value="P_typ_ATPase"/>
</dbReference>
<evidence type="ECO:0000256" key="15">
    <source>
        <dbReference type="RuleBase" id="RU362081"/>
    </source>
</evidence>
<evidence type="ECO:0000256" key="2">
    <source>
        <dbReference type="ARBA" id="ARBA00006024"/>
    </source>
</evidence>
<feature type="transmembrane region" description="Helical" evidence="15">
    <location>
        <begin position="739"/>
        <end position="757"/>
    </location>
</feature>
<evidence type="ECO:0000256" key="13">
    <source>
        <dbReference type="ARBA" id="ARBA00023065"/>
    </source>
</evidence>
<dbReference type="Gene3D" id="3.30.70.100">
    <property type="match status" value="1"/>
</dbReference>
<keyword evidence="7 15" id="KW-0479">Metal-binding</keyword>
<dbReference type="PRINTS" id="PR00119">
    <property type="entry name" value="CATATPASE"/>
</dbReference>
<dbReference type="PANTHER" id="PTHR43520">
    <property type="entry name" value="ATP7, ISOFORM B"/>
    <property type="match status" value="1"/>
</dbReference>
<sequence length="770" mass="79627">MAGLIDGVETGLGDCCPTGDAGRLPDRPVAAVAGAEAFLRQGAEGAATLNLAVENMTCAACIHDIEATARSVPGVAQARVNYTNRRVVLSFDGAAAPAGEAAEAAVSALAGRGYRVRPFDADALASADAGEMRTLLRALGVAGFAAANVMLLSVAVWSGQASDMDPATQAFFHWMSALIALPAIAYAGLPFYRSAWAAIRGRRLNMDVPISLAVVVAGGMSLVQTALEREHVYFDASVTLLFFLLLGRVLDTRVRARARTAAQNLLALRSRAATRIAEDGSARHVAVEDLVPGDRVMVANGERIPADGTLAAGEALIDTSLITGEAVPRRVAAGEAVHAGTINLGAALMLTVTARDDRSLLAEIARLMENAEQGRAAYVRLADRVARAYAPVVHVLGAVTLAGWLIAGAGIEDALMTAVAVLIVTCPCALALAVPAVQVAAGGRLFRRGVLLTSGDALERLAEVDTVVFDKTGTLTTGELELVGADAISPADLALAARMAVASTHPLSRALAAAGRGVEALAPYALARVEEVPGKGLVAETRCGRTLRLGRRDFAGPRLVAAEETGGAESEIWLGLGDGRAVRFRFADRLRDDVRGVVQGLMHEGVHVLLLSGDRREAVGPVADMLGIADAGAGLSPAEKIARIAALKAEGRKVLMVGDGLNDAPALASADVSMSPSSASDLAQTAADIIFMGDKLAAVPEAMEVARRSRRLVWQNIALSFGYNAVAIPLAMAGYVTPLIAAVAMSSSSVCVTLNALRLGRGAERRAGRA</sequence>
<reference evidence="17" key="1">
    <citation type="submission" date="2022-06" db="EMBL/GenBank/DDBJ databases">
        <title>Isolation and Genomics of Futiania mangrovii gen. nov., sp. nov., a Rare and Metabolically-versatile member in the Class Alphaproteobacteria.</title>
        <authorList>
            <person name="Liu L."/>
            <person name="Huang W.-C."/>
            <person name="Pan J."/>
            <person name="Li J."/>
            <person name="Huang Y."/>
            <person name="Du H."/>
            <person name="Liu Y."/>
            <person name="Li M."/>
        </authorList>
    </citation>
    <scope>NUCLEOTIDE SEQUENCE</scope>
    <source>
        <strain evidence="17">FT118</strain>
    </source>
</reference>
<evidence type="ECO:0000256" key="8">
    <source>
        <dbReference type="ARBA" id="ARBA00022741"/>
    </source>
</evidence>
<evidence type="ECO:0000256" key="10">
    <source>
        <dbReference type="ARBA" id="ARBA00022842"/>
    </source>
</evidence>
<feature type="transmembrane region" description="Helical" evidence="15">
    <location>
        <begin position="138"/>
        <end position="159"/>
    </location>
</feature>
<dbReference type="GO" id="GO:0005507">
    <property type="term" value="F:copper ion binding"/>
    <property type="evidence" value="ECO:0007669"/>
    <property type="project" value="TreeGrafter"/>
</dbReference>
<dbReference type="InterPro" id="IPR036412">
    <property type="entry name" value="HAD-like_sf"/>
</dbReference>
<dbReference type="InterPro" id="IPR008250">
    <property type="entry name" value="ATPase_P-typ_transduc_dom_A_sf"/>
</dbReference>
<comment type="caution">
    <text evidence="17">The sequence shown here is derived from an EMBL/GenBank/DDBJ whole genome shotgun (WGS) entry which is preliminary data.</text>
</comment>
<dbReference type="GO" id="GO:0005886">
    <property type="term" value="C:plasma membrane"/>
    <property type="evidence" value="ECO:0007669"/>
    <property type="project" value="UniProtKB-SubCell"/>
</dbReference>
<keyword evidence="11" id="KW-1278">Translocase</keyword>
<dbReference type="InterPro" id="IPR018303">
    <property type="entry name" value="ATPase_P-typ_P_site"/>
</dbReference>
<dbReference type="Proteomes" id="UP001055804">
    <property type="component" value="Unassembled WGS sequence"/>
</dbReference>